<dbReference type="Proteomes" id="UP000176532">
    <property type="component" value="Unassembled WGS sequence"/>
</dbReference>
<comment type="caution">
    <text evidence="1">The sequence shown here is derived from an EMBL/GenBank/DDBJ whole genome shotgun (WGS) entry which is preliminary data.</text>
</comment>
<proteinExistence type="predicted"/>
<name>A0A1F6M9J9_9BACT</name>
<accession>A0A1F6M9J9</accession>
<dbReference type="STRING" id="1798682.A3C15_01125"/>
<evidence type="ECO:0000313" key="1">
    <source>
        <dbReference type="EMBL" id="OGH68203.1"/>
    </source>
</evidence>
<sequence length="64" mass="7572">MFMSAHAIKYSIRRPFRIIKKTIFVWFIRKFRSGECTTDKIKFVLLKLRLFGLTCGEFTNHSAA</sequence>
<evidence type="ECO:0000313" key="2">
    <source>
        <dbReference type="Proteomes" id="UP000176532"/>
    </source>
</evidence>
<reference evidence="1 2" key="1">
    <citation type="journal article" date="2016" name="Nat. Commun.">
        <title>Thousands of microbial genomes shed light on interconnected biogeochemical processes in an aquifer system.</title>
        <authorList>
            <person name="Anantharaman K."/>
            <person name="Brown C.T."/>
            <person name="Hug L.A."/>
            <person name="Sharon I."/>
            <person name="Castelle C.J."/>
            <person name="Probst A.J."/>
            <person name="Thomas B.C."/>
            <person name="Singh A."/>
            <person name="Wilkins M.J."/>
            <person name="Karaoz U."/>
            <person name="Brodie E.L."/>
            <person name="Williams K.H."/>
            <person name="Hubbard S.S."/>
            <person name="Banfield J.F."/>
        </authorList>
    </citation>
    <scope>NUCLEOTIDE SEQUENCE [LARGE SCALE GENOMIC DNA]</scope>
</reference>
<protein>
    <submittedName>
        <fullName evidence="1">Uncharacterized protein</fullName>
    </submittedName>
</protein>
<dbReference type="AlphaFoldDB" id="A0A1F6M9J9"/>
<dbReference type="EMBL" id="MFQD01000005">
    <property type="protein sequence ID" value="OGH68203.1"/>
    <property type="molecule type" value="Genomic_DNA"/>
</dbReference>
<gene>
    <name evidence="1" type="ORF">A3C15_01125</name>
</gene>
<organism evidence="1 2">
    <name type="scientific">Candidatus Magasanikbacteria bacterium RIFCSPHIGHO2_02_FULL_50_9b</name>
    <dbReference type="NCBI Taxonomy" id="1798682"/>
    <lineage>
        <taxon>Bacteria</taxon>
        <taxon>Candidatus Magasanikiibacteriota</taxon>
    </lineage>
</organism>